<keyword evidence="1" id="KW-0472">Membrane</keyword>
<keyword evidence="1" id="KW-1133">Transmembrane helix</keyword>
<dbReference type="EMBL" id="AVCH01000163">
    <property type="protein sequence ID" value="KFN47191.1"/>
    <property type="molecule type" value="Genomic_DNA"/>
</dbReference>
<feature type="transmembrane region" description="Helical" evidence="1">
    <location>
        <begin position="129"/>
        <end position="150"/>
    </location>
</feature>
<organism evidence="2 3">
    <name type="scientific">Arenimonas malthae CC-JY-1</name>
    <dbReference type="NCBI Taxonomy" id="1384054"/>
    <lineage>
        <taxon>Bacteria</taxon>
        <taxon>Pseudomonadati</taxon>
        <taxon>Pseudomonadota</taxon>
        <taxon>Gammaproteobacteria</taxon>
        <taxon>Lysobacterales</taxon>
        <taxon>Lysobacteraceae</taxon>
        <taxon>Arenimonas</taxon>
    </lineage>
</organism>
<keyword evidence="1" id="KW-0812">Transmembrane</keyword>
<protein>
    <submittedName>
        <fullName evidence="2">Uncharacterized protein</fullName>
    </submittedName>
</protein>
<dbReference type="Proteomes" id="UP000029392">
    <property type="component" value="Unassembled WGS sequence"/>
</dbReference>
<dbReference type="PATRIC" id="fig|1384054.3.peg.1663"/>
<gene>
    <name evidence="2" type="ORF">N790_08000</name>
</gene>
<sequence length="154" mass="15255">MLLALLADAGLRLHGHLGLEVGAVVPVLGGLHLVAIPGTGAAALGLGPVAWRGVCLALALMAAASFVFTSALFGRGRGRVFVAGAWLAASVVAVALADLGELLAFGFLLDTLAWWPGQAGGLVFGLGQALVPALLAGLAACWAVQLAAGLRQGS</sequence>
<feature type="transmembrane region" description="Helical" evidence="1">
    <location>
        <begin position="50"/>
        <end position="73"/>
    </location>
</feature>
<dbReference type="AlphaFoldDB" id="A0A091B632"/>
<proteinExistence type="predicted"/>
<keyword evidence="3" id="KW-1185">Reference proteome</keyword>
<evidence type="ECO:0000256" key="1">
    <source>
        <dbReference type="SAM" id="Phobius"/>
    </source>
</evidence>
<comment type="caution">
    <text evidence="2">The sequence shown here is derived from an EMBL/GenBank/DDBJ whole genome shotgun (WGS) entry which is preliminary data.</text>
</comment>
<evidence type="ECO:0000313" key="2">
    <source>
        <dbReference type="EMBL" id="KFN47191.1"/>
    </source>
</evidence>
<feature type="transmembrane region" description="Helical" evidence="1">
    <location>
        <begin position="21"/>
        <end position="44"/>
    </location>
</feature>
<reference evidence="2 3" key="1">
    <citation type="submission" date="2013-09" db="EMBL/GenBank/DDBJ databases">
        <title>Genome sequencing of Arenimonas malthae.</title>
        <authorList>
            <person name="Chen F."/>
            <person name="Wang G."/>
        </authorList>
    </citation>
    <scope>NUCLEOTIDE SEQUENCE [LARGE SCALE GENOMIC DNA]</scope>
    <source>
        <strain evidence="2 3">CC-JY-1</strain>
    </source>
</reference>
<accession>A0A091B632</accession>
<name>A0A091B632_9GAMM</name>
<evidence type="ECO:0000313" key="3">
    <source>
        <dbReference type="Proteomes" id="UP000029392"/>
    </source>
</evidence>
<feature type="transmembrane region" description="Helical" evidence="1">
    <location>
        <begin position="85"/>
        <end position="109"/>
    </location>
</feature>